<evidence type="ECO:0000256" key="2">
    <source>
        <dbReference type="ARBA" id="ARBA00022475"/>
    </source>
</evidence>
<organism evidence="11 12">
    <name type="scientific">Nesidiocoris tenuis</name>
    <dbReference type="NCBI Taxonomy" id="355587"/>
    <lineage>
        <taxon>Eukaryota</taxon>
        <taxon>Metazoa</taxon>
        <taxon>Ecdysozoa</taxon>
        <taxon>Arthropoda</taxon>
        <taxon>Hexapoda</taxon>
        <taxon>Insecta</taxon>
        <taxon>Pterygota</taxon>
        <taxon>Neoptera</taxon>
        <taxon>Paraneoptera</taxon>
        <taxon>Hemiptera</taxon>
        <taxon>Heteroptera</taxon>
        <taxon>Panheteroptera</taxon>
        <taxon>Cimicomorpha</taxon>
        <taxon>Miridae</taxon>
        <taxon>Dicyphina</taxon>
        <taxon>Nesidiocoris</taxon>
    </lineage>
</organism>
<evidence type="ECO:0000256" key="9">
    <source>
        <dbReference type="ARBA" id="ARBA00023224"/>
    </source>
</evidence>
<keyword evidence="3 10" id="KW-0716">Sensory transduction</keyword>
<evidence type="ECO:0000256" key="1">
    <source>
        <dbReference type="ARBA" id="ARBA00004651"/>
    </source>
</evidence>
<evidence type="ECO:0000256" key="3">
    <source>
        <dbReference type="ARBA" id="ARBA00022606"/>
    </source>
</evidence>
<dbReference type="PANTHER" id="PTHR21137">
    <property type="entry name" value="ODORANT RECEPTOR"/>
    <property type="match status" value="1"/>
</dbReference>
<evidence type="ECO:0000256" key="8">
    <source>
        <dbReference type="ARBA" id="ARBA00023170"/>
    </source>
</evidence>
<feature type="transmembrane region" description="Helical" evidence="10">
    <location>
        <begin position="297"/>
        <end position="320"/>
    </location>
</feature>
<keyword evidence="12" id="KW-1185">Reference proteome</keyword>
<sequence>MIPFVLKQQMEEDPDVVRGYEELWAYCMRLYGIYPKLLRKWYYFYGFYESGLHFLYSWYVISYFISIALAVPYKNTALTSTLVCLGVTTVIYCAVGHNFIYRRELLDTLFRIVGQGFFKYERPLTEKEKEILNKADVQCKRNFFFCNSLGLALTFFQTVLGPVVHALQGKPLSTVVEGGVPINMNLSIPIYLPWDTSTPLLYWLTFFAMIHNGGTEAGIIGAACAFYCNLCTKLNGQLALLAYSLRDIENRAKYRYALLGKEIKDNDQAYYDDQFFHDCMDYCLNENIKHHLVLINFYGLVQEAVGLSIFGVFSGTALLVSPPMFQFASLVEEGDIPELLATGLLFAYIIVSQLSILAEYCINGQQLTNSSDELNFAFYDLQWINTKRSFKQKLLICQANTMKPMILWAKGLFSASNSTLMDILKTTFSYANLLMASEIKE</sequence>
<keyword evidence="5 10" id="KW-0552">Olfaction</keyword>
<evidence type="ECO:0000313" key="12">
    <source>
        <dbReference type="Proteomes" id="UP001307889"/>
    </source>
</evidence>
<accession>A0ABN7AWQ9</accession>
<comment type="caution">
    <text evidence="10">Lacks conserved residue(s) required for the propagation of feature annotation.</text>
</comment>
<protein>
    <recommendedName>
        <fullName evidence="10">Odorant receptor</fullName>
    </recommendedName>
</protein>
<comment type="similarity">
    <text evidence="10">Belongs to the insect chemoreceptor superfamily. Heteromeric odorant receptor channel (TC 1.A.69) family.</text>
</comment>
<gene>
    <name evidence="11" type="ORF">NTJ_09424</name>
</gene>
<reference evidence="11 12" key="1">
    <citation type="submission" date="2023-09" db="EMBL/GenBank/DDBJ databases">
        <title>Nesidiocoris tenuis whole genome shotgun sequence.</title>
        <authorList>
            <person name="Shibata T."/>
            <person name="Shimoda M."/>
            <person name="Kobayashi T."/>
            <person name="Uehara T."/>
        </authorList>
    </citation>
    <scope>NUCLEOTIDE SEQUENCE [LARGE SCALE GENOMIC DNA]</scope>
    <source>
        <strain evidence="11 12">Japan</strain>
    </source>
</reference>
<evidence type="ECO:0000256" key="6">
    <source>
        <dbReference type="ARBA" id="ARBA00022989"/>
    </source>
</evidence>
<name>A0ABN7AWQ9_9HEMI</name>
<evidence type="ECO:0000256" key="10">
    <source>
        <dbReference type="RuleBase" id="RU351113"/>
    </source>
</evidence>
<feature type="transmembrane region" description="Helical" evidence="10">
    <location>
        <begin position="340"/>
        <end position="362"/>
    </location>
</feature>
<keyword evidence="9 10" id="KW-0807">Transducer</keyword>
<keyword evidence="6 10" id="KW-1133">Transmembrane helix</keyword>
<feature type="transmembrane region" description="Helical" evidence="10">
    <location>
        <begin position="42"/>
        <end position="65"/>
    </location>
</feature>
<comment type="subcellular location">
    <subcellularLocation>
        <location evidence="1 10">Cell membrane</location>
        <topology evidence="1 10">Multi-pass membrane protein</topology>
    </subcellularLocation>
</comment>
<evidence type="ECO:0000256" key="7">
    <source>
        <dbReference type="ARBA" id="ARBA00023136"/>
    </source>
</evidence>
<evidence type="ECO:0000256" key="4">
    <source>
        <dbReference type="ARBA" id="ARBA00022692"/>
    </source>
</evidence>
<keyword evidence="4 10" id="KW-0812">Transmembrane</keyword>
<evidence type="ECO:0000313" key="11">
    <source>
        <dbReference type="EMBL" id="BES96612.1"/>
    </source>
</evidence>
<dbReference type="EMBL" id="AP028915">
    <property type="protein sequence ID" value="BES96612.1"/>
    <property type="molecule type" value="Genomic_DNA"/>
</dbReference>
<feature type="transmembrane region" description="Helical" evidence="10">
    <location>
        <begin position="77"/>
        <end position="101"/>
    </location>
</feature>
<evidence type="ECO:0000256" key="5">
    <source>
        <dbReference type="ARBA" id="ARBA00022725"/>
    </source>
</evidence>
<dbReference type="Pfam" id="PF02949">
    <property type="entry name" value="7tm_6"/>
    <property type="match status" value="1"/>
</dbReference>
<proteinExistence type="inferred from homology"/>
<dbReference type="InterPro" id="IPR004117">
    <property type="entry name" value="7tm6_olfct_rcpt"/>
</dbReference>
<keyword evidence="8 10" id="KW-0675">Receptor</keyword>
<keyword evidence="7 10" id="KW-0472">Membrane</keyword>
<dbReference type="PANTHER" id="PTHR21137:SF35">
    <property type="entry name" value="ODORANT RECEPTOR 19A-RELATED"/>
    <property type="match status" value="1"/>
</dbReference>
<keyword evidence="2" id="KW-1003">Cell membrane</keyword>
<dbReference type="Proteomes" id="UP001307889">
    <property type="component" value="Chromosome 7"/>
</dbReference>